<comment type="cofactor">
    <cofactor evidence="11">
        <name>[3Fe-4S] cluster</name>
        <dbReference type="ChEBI" id="CHEBI:21137"/>
    </cofactor>
    <text evidence="11">Binds 1 [3Fe-4S] cluster.</text>
</comment>
<dbReference type="PANTHER" id="PTHR11921:SF29">
    <property type="entry name" value="SUCCINATE DEHYDROGENASE [UBIQUINONE] IRON-SULFUR SUBUNIT, MITOCHONDRIAL"/>
    <property type="match status" value="1"/>
</dbReference>
<proteinExistence type="inferred from homology"/>
<dbReference type="GO" id="GO:0006099">
    <property type="term" value="P:tricarboxylic acid cycle"/>
    <property type="evidence" value="ECO:0007669"/>
    <property type="project" value="UniProtKB-KW"/>
</dbReference>
<comment type="cofactor">
    <cofactor evidence="11">
        <name>[2Fe-2S] cluster</name>
        <dbReference type="ChEBI" id="CHEBI:190135"/>
    </cofactor>
    <text evidence="11">Binds 1 [2Fe-2S] cluster.</text>
</comment>
<keyword evidence="7 14" id="KW-0560">Oxidoreductase</keyword>
<dbReference type="GO" id="GO:0051539">
    <property type="term" value="F:4 iron, 4 sulfur cluster binding"/>
    <property type="evidence" value="ECO:0007669"/>
    <property type="project" value="UniProtKB-KW"/>
</dbReference>
<comment type="similarity">
    <text evidence="2 11">Belongs to the succinate dehydrogenase/fumarate reductase iron-sulfur protein family.</text>
</comment>
<dbReference type="InterPro" id="IPR012675">
    <property type="entry name" value="Beta-grasp_dom_sf"/>
</dbReference>
<dbReference type="Pfam" id="PF13183">
    <property type="entry name" value="Fer4_8"/>
    <property type="match status" value="1"/>
</dbReference>
<dbReference type="InterPro" id="IPR001041">
    <property type="entry name" value="2Fe-2S_ferredoxin-type"/>
</dbReference>
<dbReference type="PROSITE" id="PS00198">
    <property type="entry name" value="4FE4S_FER_1"/>
    <property type="match status" value="1"/>
</dbReference>
<evidence type="ECO:0000259" key="12">
    <source>
        <dbReference type="PROSITE" id="PS51085"/>
    </source>
</evidence>
<evidence type="ECO:0000313" key="14">
    <source>
        <dbReference type="EMBL" id="SBW09050.1"/>
    </source>
</evidence>
<dbReference type="InterPro" id="IPR004489">
    <property type="entry name" value="Succ_DH/fum_Rdtase_Fe-S"/>
</dbReference>
<dbReference type="Pfam" id="PF13085">
    <property type="entry name" value="Fer2_3"/>
    <property type="match status" value="1"/>
</dbReference>
<evidence type="ECO:0000256" key="6">
    <source>
        <dbReference type="ARBA" id="ARBA00022723"/>
    </source>
</evidence>
<keyword evidence="3 11" id="KW-0004">4Fe-4S</keyword>
<keyword evidence="6 11" id="KW-0479">Metal-binding</keyword>
<dbReference type="InterPro" id="IPR036010">
    <property type="entry name" value="2Fe-2S_ferredoxin-like_sf"/>
</dbReference>
<feature type="domain" description="4Fe-4S ferredoxin-type" evidence="13">
    <location>
        <begin position="185"/>
        <end position="216"/>
    </location>
</feature>
<dbReference type="SUPFAM" id="SSF54292">
    <property type="entry name" value="2Fe-2S ferredoxin-like"/>
    <property type="match status" value="1"/>
</dbReference>
<dbReference type="PROSITE" id="PS51085">
    <property type="entry name" value="2FE2S_FER_2"/>
    <property type="match status" value="1"/>
</dbReference>
<sequence length="227" mass="26184">MQGTARIFRFNPMRDAEPHYQSYTYEFQAGMTVLDVLNLLRETQDPTLSYAWCCRNGHCGLCGITVNGKPVLSCRQAATPEEMLLEPLKNISVRKDLIIDREEYERNRPQLRLFLERQCRAAKEPEVIDMEQFEDFKIASRCIECFCCVSVCPEYRKKPHLFPGPAAFALEARHFFDPRDELGRNLLVLSEGIEHCTECGLCSKVCRLNADPAGRIKKMREQATRRS</sequence>
<dbReference type="SUPFAM" id="SSF46548">
    <property type="entry name" value="alpha-helical ferredoxin"/>
    <property type="match status" value="1"/>
</dbReference>
<evidence type="ECO:0000256" key="7">
    <source>
        <dbReference type="ARBA" id="ARBA00023002"/>
    </source>
</evidence>
<reference evidence="14" key="1">
    <citation type="submission" date="2016-04" db="EMBL/GenBank/DDBJ databases">
        <authorList>
            <person name="Evans L.H."/>
            <person name="Alamgir A."/>
            <person name="Owens N."/>
            <person name="Weber N.D."/>
            <person name="Virtaneva K."/>
            <person name="Barbian K."/>
            <person name="Babar A."/>
            <person name="Rosenke K."/>
        </authorList>
    </citation>
    <scope>NUCLEOTIDE SEQUENCE</scope>
    <source>
        <strain evidence="14">86</strain>
    </source>
</reference>
<dbReference type="InterPro" id="IPR025192">
    <property type="entry name" value="Succ_DH/fum_Rdtase_N"/>
</dbReference>
<dbReference type="PROSITE" id="PS00197">
    <property type="entry name" value="2FE2S_FER_1"/>
    <property type="match status" value="1"/>
</dbReference>
<dbReference type="InterPro" id="IPR009051">
    <property type="entry name" value="Helical_ferredxn"/>
</dbReference>
<dbReference type="GO" id="GO:0046872">
    <property type="term" value="F:metal ion binding"/>
    <property type="evidence" value="ECO:0007669"/>
    <property type="project" value="UniProtKB-KW"/>
</dbReference>
<name>A0A212KBK3_9DELT</name>
<dbReference type="EC" id="1.3.5.1" evidence="11"/>
<dbReference type="GO" id="GO:0051537">
    <property type="term" value="F:2 iron, 2 sulfur cluster binding"/>
    <property type="evidence" value="ECO:0007669"/>
    <property type="project" value="UniProtKB-KW"/>
</dbReference>
<dbReference type="InterPro" id="IPR050573">
    <property type="entry name" value="SDH/FRD_Iron-Sulfur"/>
</dbReference>
<keyword evidence="9 11" id="KW-0411">Iron-sulfur</keyword>
<comment type="pathway">
    <text evidence="1">Carbohydrate metabolism; tricarboxylic acid cycle.</text>
</comment>
<evidence type="ECO:0000256" key="2">
    <source>
        <dbReference type="ARBA" id="ARBA00009433"/>
    </source>
</evidence>
<dbReference type="PANTHER" id="PTHR11921">
    <property type="entry name" value="SUCCINATE DEHYDROGENASE IRON-SULFUR PROTEIN"/>
    <property type="match status" value="1"/>
</dbReference>
<dbReference type="PROSITE" id="PS51379">
    <property type="entry name" value="4FE4S_FER_2"/>
    <property type="match status" value="1"/>
</dbReference>
<evidence type="ECO:0000256" key="9">
    <source>
        <dbReference type="ARBA" id="ARBA00023014"/>
    </source>
</evidence>
<dbReference type="GO" id="GO:0008177">
    <property type="term" value="F:succinate dehydrogenase (quinone) activity"/>
    <property type="evidence" value="ECO:0007669"/>
    <property type="project" value="UniProtKB-EC"/>
</dbReference>
<keyword evidence="5 11" id="KW-0001">2Fe-2S</keyword>
<keyword evidence="4" id="KW-0816">Tricarboxylic acid cycle</keyword>
<evidence type="ECO:0000256" key="11">
    <source>
        <dbReference type="RuleBase" id="RU361237"/>
    </source>
</evidence>
<dbReference type="InterPro" id="IPR017896">
    <property type="entry name" value="4Fe4S_Fe-S-bd"/>
</dbReference>
<dbReference type="Gene3D" id="3.10.20.30">
    <property type="match status" value="1"/>
</dbReference>
<dbReference type="EMBL" id="FLUQ01000005">
    <property type="protein sequence ID" value="SBW09050.1"/>
    <property type="molecule type" value="Genomic_DNA"/>
</dbReference>
<dbReference type="GO" id="GO:0051538">
    <property type="term" value="F:3 iron, 4 sulfur cluster binding"/>
    <property type="evidence" value="ECO:0007669"/>
    <property type="project" value="UniProtKB-KW"/>
</dbReference>
<dbReference type="InterPro" id="IPR006058">
    <property type="entry name" value="2Fe2S_fd_BS"/>
</dbReference>
<dbReference type="GO" id="GO:0022904">
    <property type="term" value="P:respiratory electron transport chain"/>
    <property type="evidence" value="ECO:0007669"/>
    <property type="project" value="TreeGrafter"/>
</dbReference>
<feature type="domain" description="2Fe-2S ferredoxin-type" evidence="12">
    <location>
        <begin position="8"/>
        <end position="91"/>
    </location>
</feature>
<organism evidence="14">
    <name type="scientific">uncultured delta proteobacterium</name>
    <dbReference type="NCBI Taxonomy" id="34034"/>
    <lineage>
        <taxon>Bacteria</taxon>
        <taxon>Deltaproteobacteria</taxon>
        <taxon>environmental samples</taxon>
    </lineage>
</organism>
<keyword evidence="10 11" id="KW-0003">3Fe-4S</keyword>
<comment type="cofactor">
    <cofactor evidence="11">
        <name>[4Fe-4S] cluster</name>
        <dbReference type="ChEBI" id="CHEBI:49883"/>
    </cofactor>
    <text evidence="11">Binds 1 [4Fe-4S] cluster.</text>
</comment>
<protein>
    <recommendedName>
        <fullName evidence="11">Fumarate reductase iron-sulfur subunit</fullName>
        <ecNumber evidence="11">1.3.5.1</ecNumber>
    </recommendedName>
</protein>
<dbReference type="InterPro" id="IPR017900">
    <property type="entry name" value="4Fe4S_Fe_S_CS"/>
</dbReference>
<keyword evidence="8 11" id="KW-0408">Iron</keyword>
<accession>A0A212KBK3</accession>
<dbReference type="Gene3D" id="1.10.1060.10">
    <property type="entry name" value="Alpha-helical ferredoxin"/>
    <property type="match status" value="1"/>
</dbReference>
<comment type="catalytic activity">
    <reaction evidence="11">
        <text>a menaquinone + succinate = a menaquinol + fumarate</text>
        <dbReference type="Rhea" id="RHEA:27834"/>
        <dbReference type="Rhea" id="RHEA-COMP:9537"/>
        <dbReference type="Rhea" id="RHEA-COMP:9539"/>
        <dbReference type="ChEBI" id="CHEBI:16374"/>
        <dbReference type="ChEBI" id="CHEBI:18151"/>
        <dbReference type="ChEBI" id="CHEBI:29806"/>
        <dbReference type="ChEBI" id="CHEBI:30031"/>
        <dbReference type="EC" id="1.3.5.1"/>
    </reaction>
</comment>
<evidence type="ECO:0000256" key="1">
    <source>
        <dbReference type="ARBA" id="ARBA00005163"/>
    </source>
</evidence>
<evidence type="ECO:0000256" key="3">
    <source>
        <dbReference type="ARBA" id="ARBA00022485"/>
    </source>
</evidence>
<gene>
    <name evidence="14" type="ORF">KL86DPRO_50052</name>
</gene>
<dbReference type="NCBIfam" id="TIGR00384">
    <property type="entry name" value="dhsB"/>
    <property type="match status" value="1"/>
</dbReference>
<dbReference type="GO" id="GO:0009055">
    <property type="term" value="F:electron transfer activity"/>
    <property type="evidence" value="ECO:0007669"/>
    <property type="project" value="InterPro"/>
</dbReference>
<evidence type="ECO:0000256" key="10">
    <source>
        <dbReference type="ARBA" id="ARBA00023291"/>
    </source>
</evidence>
<dbReference type="AlphaFoldDB" id="A0A212KBK3"/>
<evidence type="ECO:0000256" key="8">
    <source>
        <dbReference type="ARBA" id="ARBA00023004"/>
    </source>
</evidence>
<evidence type="ECO:0000259" key="13">
    <source>
        <dbReference type="PROSITE" id="PS51379"/>
    </source>
</evidence>
<evidence type="ECO:0000256" key="4">
    <source>
        <dbReference type="ARBA" id="ARBA00022532"/>
    </source>
</evidence>
<evidence type="ECO:0000256" key="5">
    <source>
        <dbReference type="ARBA" id="ARBA00022714"/>
    </source>
</evidence>